<dbReference type="KEGG" id="fam:OYT1_ch2129"/>
<sequence length="106" mass="11556">MRYATFSAGPWLKPSFIATCLSHILPRANPDFQSAYENVQRELAFNASGKTVAAAPLGKNCGIFTDLGSAPKELGAEIASSSFEQRWQEFECNWLAAQGQQASRAQ</sequence>
<dbReference type="RefSeq" id="WP_062626300.1">
    <property type="nucleotide sequence ID" value="NZ_AP018738.1"/>
</dbReference>
<keyword evidence="2" id="KW-1185">Reference proteome</keyword>
<dbReference type="EMBL" id="AP018738">
    <property type="protein sequence ID" value="BBE51654.1"/>
    <property type="molecule type" value="Genomic_DNA"/>
</dbReference>
<protein>
    <submittedName>
        <fullName evidence="1">Uncharacterized protein</fullName>
    </submittedName>
</protein>
<dbReference type="Proteomes" id="UP000033070">
    <property type="component" value="Chromosome"/>
</dbReference>
<name>A0A2Z6GEF1_9PROT</name>
<accession>A0A2Z6GEF1</accession>
<dbReference type="AlphaFoldDB" id="A0A2Z6GEF1"/>
<evidence type="ECO:0000313" key="1">
    <source>
        <dbReference type="EMBL" id="BBE51654.1"/>
    </source>
</evidence>
<evidence type="ECO:0000313" key="2">
    <source>
        <dbReference type="Proteomes" id="UP000033070"/>
    </source>
</evidence>
<dbReference type="OrthoDB" id="1264172at2"/>
<reference evidence="1 2" key="1">
    <citation type="submission" date="2018-06" db="EMBL/GenBank/DDBJ databases">
        <title>OYT1 Genome Sequencing.</title>
        <authorList>
            <person name="Kato S."/>
            <person name="Itoh T."/>
            <person name="Ohkuma M."/>
        </authorList>
    </citation>
    <scope>NUCLEOTIDE SEQUENCE [LARGE SCALE GENOMIC DNA]</scope>
    <source>
        <strain evidence="1 2">OYT1</strain>
    </source>
</reference>
<organism evidence="1 2">
    <name type="scientific">Ferriphaselus amnicola</name>
    <dbReference type="NCBI Taxonomy" id="1188319"/>
    <lineage>
        <taxon>Bacteria</taxon>
        <taxon>Pseudomonadati</taxon>
        <taxon>Pseudomonadota</taxon>
        <taxon>Betaproteobacteria</taxon>
        <taxon>Nitrosomonadales</taxon>
        <taxon>Gallionellaceae</taxon>
        <taxon>Ferriphaselus</taxon>
    </lineage>
</organism>
<gene>
    <name evidence="1" type="ORF">OYT1_ch2129</name>
</gene>
<proteinExistence type="predicted"/>